<evidence type="ECO:0000256" key="3">
    <source>
        <dbReference type="ARBA" id="ARBA00022679"/>
    </source>
</evidence>
<accession>A0AAN9VN10</accession>
<keyword evidence="8" id="KW-0805">Transcription regulation</keyword>
<evidence type="ECO:0000256" key="11">
    <source>
        <dbReference type="ARBA" id="ARBA00048017"/>
    </source>
</evidence>
<evidence type="ECO:0000256" key="5">
    <source>
        <dbReference type="ARBA" id="ARBA00022771"/>
    </source>
</evidence>
<evidence type="ECO:0000256" key="6">
    <source>
        <dbReference type="ARBA" id="ARBA00022833"/>
    </source>
</evidence>
<keyword evidence="6 12" id="KW-0862">Zinc</keyword>
<name>A0AAN9VN10_9ORTH</name>
<dbReference type="PANTHER" id="PTHR13808">
    <property type="entry name" value="CBP/P300-RELATED"/>
    <property type="match status" value="1"/>
</dbReference>
<evidence type="ECO:0000256" key="2">
    <source>
        <dbReference type="ARBA" id="ARBA00013184"/>
    </source>
</evidence>
<comment type="subcellular location">
    <subcellularLocation>
        <location evidence="1">Nucleus</location>
    </subcellularLocation>
</comment>
<evidence type="ECO:0000256" key="1">
    <source>
        <dbReference type="ARBA" id="ARBA00004123"/>
    </source>
</evidence>
<evidence type="ECO:0000256" key="8">
    <source>
        <dbReference type="ARBA" id="ARBA00023015"/>
    </source>
</evidence>
<keyword evidence="9" id="KW-0804">Transcription</keyword>
<evidence type="ECO:0000256" key="7">
    <source>
        <dbReference type="ARBA" id="ARBA00022853"/>
    </source>
</evidence>
<dbReference type="GO" id="GO:0005634">
    <property type="term" value="C:nucleus"/>
    <property type="evidence" value="ECO:0007669"/>
    <property type="project" value="UniProtKB-SubCell"/>
</dbReference>
<evidence type="ECO:0000259" key="13">
    <source>
        <dbReference type="PROSITE" id="PS50134"/>
    </source>
</evidence>
<keyword evidence="5 12" id="KW-0863">Zinc-finger</keyword>
<dbReference type="AlphaFoldDB" id="A0AAN9VN10"/>
<dbReference type="GO" id="GO:0004402">
    <property type="term" value="F:histone acetyltransferase activity"/>
    <property type="evidence" value="ECO:0007669"/>
    <property type="project" value="InterPro"/>
</dbReference>
<comment type="catalytic activity">
    <reaction evidence="11">
        <text>L-lysyl-[protein] + acetyl-CoA = N(6)-acetyl-L-lysyl-[protein] + CoA + H(+)</text>
        <dbReference type="Rhea" id="RHEA:45948"/>
        <dbReference type="Rhea" id="RHEA-COMP:9752"/>
        <dbReference type="Rhea" id="RHEA-COMP:10731"/>
        <dbReference type="ChEBI" id="CHEBI:15378"/>
        <dbReference type="ChEBI" id="CHEBI:29969"/>
        <dbReference type="ChEBI" id="CHEBI:57287"/>
        <dbReference type="ChEBI" id="CHEBI:57288"/>
        <dbReference type="ChEBI" id="CHEBI:61930"/>
        <dbReference type="EC" id="2.3.1.48"/>
    </reaction>
</comment>
<dbReference type="GO" id="GO:0003713">
    <property type="term" value="F:transcription coactivator activity"/>
    <property type="evidence" value="ECO:0007669"/>
    <property type="project" value="TreeGrafter"/>
</dbReference>
<proteinExistence type="predicted"/>
<keyword evidence="4 12" id="KW-0479">Metal-binding</keyword>
<dbReference type="GO" id="GO:0000123">
    <property type="term" value="C:histone acetyltransferase complex"/>
    <property type="evidence" value="ECO:0007669"/>
    <property type="project" value="TreeGrafter"/>
</dbReference>
<evidence type="ECO:0000256" key="4">
    <source>
        <dbReference type="ARBA" id="ARBA00022723"/>
    </source>
</evidence>
<keyword evidence="10" id="KW-0539">Nucleus</keyword>
<comment type="caution">
    <text evidence="14">The sequence shown here is derived from an EMBL/GenBank/DDBJ whole genome shotgun (WGS) entry which is preliminary data.</text>
</comment>
<dbReference type="InterPro" id="IPR035898">
    <property type="entry name" value="TAZ_dom_sf"/>
</dbReference>
<evidence type="ECO:0000313" key="14">
    <source>
        <dbReference type="EMBL" id="KAK7866301.1"/>
    </source>
</evidence>
<dbReference type="EC" id="2.3.1.48" evidence="2"/>
<dbReference type="SUPFAM" id="SSF57933">
    <property type="entry name" value="TAZ domain"/>
    <property type="match status" value="1"/>
</dbReference>
<protein>
    <recommendedName>
        <fullName evidence="2">histone acetyltransferase</fullName>
        <ecNumber evidence="2">2.3.1.48</ecNumber>
    </recommendedName>
</protein>
<gene>
    <name evidence="14" type="ORF">R5R35_007129</name>
</gene>
<dbReference type="GO" id="GO:0008270">
    <property type="term" value="F:zinc ion binding"/>
    <property type="evidence" value="ECO:0007669"/>
    <property type="project" value="UniProtKB-KW"/>
</dbReference>
<dbReference type="GO" id="GO:0031490">
    <property type="term" value="F:chromatin DNA binding"/>
    <property type="evidence" value="ECO:0007669"/>
    <property type="project" value="TreeGrafter"/>
</dbReference>
<dbReference type="Gene3D" id="1.20.1020.10">
    <property type="entry name" value="TAZ domain"/>
    <property type="match status" value="1"/>
</dbReference>
<dbReference type="Pfam" id="PF02135">
    <property type="entry name" value="zf-TAZ"/>
    <property type="match status" value="1"/>
</dbReference>
<dbReference type="InterPro" id="IPR000197">
    <property type="entry name" value="Znf_TAZ"/>
</dbReference>
<evidence type="ECO:0000313" key="15">
    <source>
        <dbReference type="Proteomes" id="UP001378592"/>
    </source>
</evidence>
<dbReference type="GO" id="GO:0005667">
    <property type="term" value="C:transcription regulator complex"/>
    <property type="evidence" value="ECO:0007669"/>
    <property type="project" value="TreeGrafter"/>
</dbReference>
<keyword evidence="7" id="KW-0156">Chromatin regulator</keyword>
<dbReference type="EMBL" id="JAZDUA010000150">
    <property type="protein sequence ID" value="KAK7866301.1"/>
    <property type="molecule type" value="Genomic_DNA"/>
</dbReference>
<evidence type="ECO:0000256" key="12">
    <source>
        <dbReference type="PROSITE-ProRule" id="PRU00203"/>
    </source>
</evidence>
<reference evidence="14 15" key="1">
    <citation type="submission" date="2024-03" db="EMBL/GenBank/DDBJ databases">
        <title>The genome assembly and annotation of the cricket Gryllus longicercus Weissman &amp; Gray.</title>
        <authorList>
            <person name="Szrajer S."/>
            <person name="Gray D."/>
            <person name="Ylla G."/>
        </authorList>
    </citation>
    <scope>NUCLEOTIDE SEQUENCE [LARGE SCALE GENOMIC DNA]</scope>
    <source>
        <strain evidence="14">DAG 2021-001</strain>
        <tissue evidence="14">Whole body minus gut</tissue>
    </source>
</reference>
<dbReference type="PROSITE" id="PS50134">
    <property type="entry name" value="ZF_TAZ"/>
    <property type="match status" value="1"/>
</dbReference>
<sequence length="148" mass="16304">MAAAAGTGDGPSNQEQADSMEAREFSTQKCIQSLNHACQCHEANCTVSGCIQMKRVIEHTKICGCRNSADGCEICKQLIELMCHHAKACQETKCTVPFCLNTKHKLKQQQLQQRFQQVRLLRQQMAAMSNIWAAAPSDAFSKNSIDGA</sequence>
<keyword evidence="3" id="KW-0808">Transferase</keyword>
<evidence type="ECO:0000256" key="10">
    <source>
        <dbReference type="ARBA" id="ARBA00023242"/>
    </source>
</evidence>
<dbReference type="PANTHER" id="PTHR13808:SF1">
    <property type="entry name" value="HISTONE ACETYLTRANSFERASE"/>
    <property type="match status" value="1"/>
</dbReference>
<evidence type="ECO:0000256" key="9">
    <source>
        <dbReference type="ARBA" id="ARBA00023163"/>
    </source>
</evidence>
<keyword evidence="15" id="KW-1185">Reference proteome</keyword>
<feature type="domain" description="TAZ-type" evidence="13">
    <location>
        <begin position="20"/>
        <end position="102"/>
    </location>
</feature>
<dbReference type="Proteomes" id="UP001378592">
    <property type="component" value="Unassembled WGS sequence"/>
</dbReference>
<feature type="zinc finger region" description="TAZ-type" evidence="12">
    <location>
        <begin position="20"/>
        <end position="102"/>
    </location>
</feature>
<organism evidence="14 15">
    <name type="scientific">Gryllus longicercus</name>
    <dbReference type="NCBI Taxonomy" id="2509291"/>
    <lineage>
        <taxon>Eukaryota</taxon>
        <taxon>Metazoa</taxon>
        <taxon>Ecdysozoa</taxon>
        <taxon>Arthropoda</taxon>
        <taxon>Hexapoda</taxon>
        <taxon>Insecta</taxon>
        <taxon>Pterygota</taxon>
        <taxon>Neoptera</taxon>
        <taxon>Polyneoptera</taxon>
        <taxon>Orthoptera</taxon>
        <taxon>Ensifera</taxon>
        <taxon>Gryllidea</taxon>
        <taxon>Grylloidea</taxon>
        <taxon>Gryllidae</taxon>
        <taxon>Gryllinae</taxon>
        <taxon>Gryllus</taxon>
    </lineage>
</organism>
<dbReference type="SMART" id="SM00551">
    <property type="entry name" value="ZnF_TAZ"/>
    <property type="match status" value="1"/>
</dbReference>
<dbReference type="InterPro" id="IPR013178">
    <property type="entry name" value="Histone_AcTrfase_Rtt109/CBP"/>
</dbReference>
<dbReference type="GO" id="GO:0045944">
    <property type="term" value="P:positive regulation of transcription by RNA polymerase II"/>
    <property type="evidence" value="ECO:0007669"/>
    <property type="project" value="TreeGrafter"/>
</dbReference>